<dbReference type="InterPro" id="IPR014409">
    <property type="entry name" value="Sig_transdc_His_kin_hyb_ArcB"/>
</dbReference>
<evidence type="ECO:0000256" key="15">
    <source>
        <dbReference type="PROSITE-ProRule" id="PRU00110"/>
    </source>
</evidence>
<dbReference type="GO" id="GO:0000155">
    <property type="term" value="F:phosphorelay sensor kinase activity"/>
    <property type="evidence" value="ECO:0007669"/>
    <property type="project" value="UniProtKB-UniRule"/>
</dbReference>
<dbReference type="NCBIfam" id="NF008302">
    <property type="entry name" value="PRK11091.1"/>
    <property type="match status" value="1"/>
</dbReference>
<feature type="transmembrane region" description="Helical" evidence="18">
    <location>
        <begin position="58"/>
        <end position="77"/>
    </location>
</feature>
<dbReference type="Gene3D" id="3.30.565.10">
    <property type="entry name" value="Histidine kinase-like ATPase, C-terminal domain"/>
    <property type="match status" value="1"/>
</dbReference>
<dbReference type="InterPro" id="IPR036097">
    <property type="entry name" value="HisK_dim/P_sf"/>
</dbReference>
<keyword evidence="13" id="KW-0547">Nucleotide-binding</keyword>
<dbReference type="GO" id="GO:0006355">
    <property type="term" value="P:regulation of DNA-templated transcription"/>
    <property type="evidence" value="ECO:0007669"/>
    <property type="project" value="InterPro"/>
</dbReference>
<dbReference type="CDD" id="cd17546">
    <property type="entry name" value="REC_hyHK_CKI1_RcsC-like"/>
    <property type="match status" value="1"/>
</dbReference>
<keyword evidence="13" id="KW-0805">Transcription regulation</keyword>
<dbReference type="FunFam" id="1.10.287.130:FF:000016">
    <property type="entry name" value="Aerobic respiration control sensor protein"/>
    <property type="match status" value="1"/>
</dbReference>
<gene>
    <name evidence="25" type="primary">arcB</name>
    <name evidence="24" type="ORF">AFK65_01985</name>
    <name evidence="25" type="ORF">NCTC9529_00403</name>
</gene>
<dbReference type="CDD" id="cd00082">
    <property type="entry name" value="HisKA"/>
    <property type="match status" value="1"/>
</dbReference>
<dbReference type="PROSITE" id="PS50109">
    <property type="entry name" value="HIS_KIN"/>
    <property type="match status" value="1"/>
</dbReference>
<dbReference type="InterPro" id="IPR036890">
    <property type="entry name" value="HATPase_C_sf"/>
</dbReference>
<proteinExistence type="predicted"/>
<feature type="modified residue" description="Phosphohistidine" evidence="14 15">
    <location>
        <position position="718"/>
    </location>
</feature>
<reference evidence="25 27" key="4">
    <citation type="submission" date="2018-06" db="EMBL/GenBank/DDBJ databases">
        <authorList>
            <consortium name="Pathogen Informatics"/>
            <person name="Doyle S."/>
        </authorList>
    </citation>
    <scope>NUCLEOTIDE SEQUENCE [LARGE SCALE GENOMIC DNA]</scope>
    <source>
        <strain evidence="27">NCTC 9529</strain>
        <strain evidence="25">NCTC9529</strain>
    </source>
</reference>
<dbReference type="Pfam" id="PF00072">
    <property type="entry name" value="Response_reg"/>
    <property type="match status" value="1"/>
</dbReference>
<dbReference type="Gene3D" id="1.10.287.970">
    <property type="entry name" value="His Kinase A (phosphoacceptor) domain"/>
    <property type="match status" value="1"/>
</dbReference>
<keyword evidence="11 13" id="KW-0902">Two-component regulatory system</keyword>
<dbReference type="InterPro" id="IPR040642">
    <property type="entry name" value="HKR_ArcB_TM"/>
</dbReference>
<evidence type="ECO:0000313" key="25">
    <source>
        <dbReference type="EMBL" id="STC98297.1"/>
    </source>
</evidence>
<dbReference type="SUPFAM" id="SSF47384">
    <property type="entry name" value="Homodimeric domain of signal transducing histidine kinase"/>
    <property type="match status" value="1"/>
</dbReference>
<dbReference type="SMART" id="SM00091">
    <property type="entry name" value="PAS"/>
    <property type="match status" value="1"/>
</dbReference>
<evidence type="ECO:0000256" key="8">
    <source>
        <dbReference type="ARBA" id="ARBA00022777"/>
    </source>
</evidence>
<reference evidence="26" key="2">
    <citation type="submission" date="2015-09" db="EMBL/GenBank/DDBJ databases">
        <title>Cronobacter genome sequencing and assembly.</title>
        <authorList>
            <person name="Descombes P."/>
            <person name="Baert L."/>
            <person name="Ngom-Bru C."/>
            <person name="Barretto C."/>
        </authorList>
    </citation>
    <scope>NUCLEOTIDE SEQUENCE [LARGE SCALE GENOMIC DNA]</scope>
    <source>
        <strain evidence="26">NCTC 9529</strain>
    </source>
</reference>
<dbReference type="PROSITE" id="PS50113">
    <property type="entry name" value="PAC"/>
    <property type="match status" value="1"/>
</dbReference>
<protein>
    <recommendedName>
        <fullName evidence="13">Aerobic respiration control sensor protein</fullName>
        <ecNumber evidence="13">2.7.13.3</ecNumber>
    </recommendedName>
</protein>
<feature type="domain" description="Histidine kinase" evidence="19">
    <location>
        <begin position="289"/>
        <end position="507"/>
    </location>
</feature>
<dbReference type="Pfam" id="PF00512">
    <property type="entry name" value="HisKA"/>
    <property type="match status" value="1"/>
</dbReference>
<evidence type="ECO:0000256" key="10">
    <source>
        <dbReference type="ARBA" id="ARBA00022989"/>
    </source>
</evidence>
<dbReference type="FunFam" id="3.30.450.20:FF:000032">
    <property type="entry name" value="Aerobic respiration control sensor protein"/>
    <property type="match status" value="1"/>
</dbReference>
<keyword evidence="6 13" id="KW-0808">Transferase</keyword>
<organism evidence="24 26">
    <name type="scientific">Cronobacter universalis NCTC 9529</name>
    <dbReference type="NCBI Taxonomy" id="1074000"/>
    <lineage>
        <taxon>Bacteria</taxon>
        <taxon>Pseudomonadati</taxon>
        <taxon>Pseudomonadota</taxon>
        <taxon>Gammaproteobacteria</taxon>
        <taxon>Enterobacterales</taxon>
        <taxon>Enterobacteriaceae</taxon>
        <taxon>Cronobacter</taxon>
    </lineage>
</organism>
<evidence type="ECO:0000256" key="2">
    <source>
        <dbReference type="ARBA" id="ARBA00004429"/>
    </source>
</evidence>
<dbReference type="InterPro" id="IPR035965">
    <property type="entry name" value="PAS-like_dom_sf"/>
</dbReference>
<dbReference type="SMART" id="SM00448">
    <property type="entry name" value="REC"/>
    <property type="match status" value="1"/>
</dbReference>
<dbReference type="EMBL" id="CP012257">
    <property type="protein sequence ID" value="ALB53489.1"/>
    <property type="molecule type" value="Genomic_DNA"/>
</dbReference>
<keyword evidence="10 18" id="KW-1133">Transmembrane helix</keyword>
<evidence type="ECO:0000256" key="12">
    <source>
        <dbReference type="ARBA" id="ARBA00023136"/>
    </source>
</evidence>
<dbReference type="KEGG" id="cui:AFK65_01985"/>
<dbReference type="SUPFAM" id="SSF47226">
    <property type="entry name" value="Histidine-containing phosphotransfer domain, HPT domain"/>
    <property type="match status" value="1"/>
</dbReference>
<dbReference type="CDD" id="cd16922">
    <property type="entry name" value="HATPase_EvgS-ArcB-TorS-like"/>
    <property type="match status" value="1"/>
</dbReference>
<dbReference type="Pfam" id="PF01627">
    <property type="entry name" value="Hpt"/>
    <property type="match status" value="1"/>
</dbReference>
<dbReference type="Gene3D" id="1.20.120.160">
    <property type="entry name" value="HPT domain"/>
    <property type="match status" value="1"/>
</dbReference>
<feature type="coiled-coil region" evidence="17">
    <location>
        <begin position="77"/>
        <end position="153"/>
    </location>
</feature>
<dbReference type="GO" id="GO:0005886">
    <property type="term" value="C:plasma membrane"/>
    <property type="evidence" value="ECO:0007669"/>
    <property type="project" value="UniProtKB-SubCell"/>
</dbReference>
<feature type="transmembrane region" description="Helical" evidence="18">
    <location>
        <begin position="20"/>
        <end position="46"/>
    </location>
</feature>
<dbReference type="Gene3D" id="3.30.450.20">
    <property type="entry name" value="PAS domain"/>
    <property type="match status" value="1"/>
</dbReference>
<dbReference type="InterPro" id="IPR003594">
    <property type="entry name" value="HATPase_dom"/>
</dbReference>
<dbReference type="FunFam" id="3.40.50.2300:FF:000107">
    <property type="entry name" value="Aerobic respiration control sensor protein"/>
    <property type="match status" value="1"/>
</dbReference>
<dbReference type="PANTHER" id="PTHR43047">
    <property type="entry name" value="TWO-COMPONENT HISTIDINE PROTEIN KINASE"/>
    <property type="match status" value="1"/>
</dbReference>
<dbReference type="AlphaFoldDB" id="A0AAC8VMK6"/>
<keyword evidence="27" id="KW-1185">Reference proteome</keyword>
<dbReference type="InterPro" id="IPR003661">
    <property type="entry name" value="HisK_dim/P_dom"/>
</dbReference>
<evidence type="ECO:0000256" key="13">
    <source>
        <dbReference type="PIRNR" id="PIRNR003182"/>
    </source>
</evidence>
<dbReference type="PROSITE" id="PS50112">
    <property type="entry name" value="PAS"/>
    <property type="match status" value="1"/>
</dbReference>
<evidence type="ECO:0000256" key="5">
    <source>
        <dbReference type="ARBA" id="ARBA00022553"/>
    </source>
</evidence>
<dbReference type="InterPro" id="IPR013767">
    <property type="entry name" value="PAS_fold"/>
</dbReference>
<comment type="catalytic activity">
    <reaction evidence="1 13">
        <text>ATP + protein L-histidine = ADP + protein N-phospho-L-histidine.</text>
        <dbReference type="EC" id="2.7.13.3"/>
    </reaction>
</comment>
<keyword evidence="7 18" id="KW-0812">Transmembrane</keyword>
<keyword evidence="13" id="KW-0804">Transcription</keyword>
<keyword evidence="9 13" id="KW-0067">ATP-binding</keyword>
<evidence type="ECO:0000256" key="3">
    <source>
        <dbReference type="ARBA" id="ARBA00022475"/>
    </source>
</evidence>
<dbReference type="Gene3D" id="1.10.287.130">
    <property type="match status" value="1"/>
</dbReference>
<evidence type="ECO:0000259" key="19">
    <source>
        <dbReference type="PROSITE" id="PS50109"/>
    </source>
</evidence>
<evidence type="ECO:0000256" key="16">
    <source>
        <dbReference type="PROSITE-ProRule" id="PRU00169"/>
    </source>
</evidence>
<dbReference type="PROSITE" id="PS50894">
    <property type="entry name" value="HPT"/>
    <property type="match status" value="1"/>
</dbReference>
<dbReference type="InterPro" id="IPR008207">
    <property type="entry name" value="Sig_transdc_His_kin_Hpt_dom"/>
</dbReference>
<evidence type="ECO:0000259" key="22">
    <source>
        <dbReference type="PROSITE" id="PS50113"/>
    </source>
</evidence>
<evidence type="ECO:0000256" key="11">
    <source>
        <dbReference type="ARBA" id="ARBA00023012"/>
    </source>
</evidence>
<evidence type="ECO:0000313" key="26">
    <source>
        <dbReference type="Proteomes" id="UP000061974"/>
    </source>
</evidence>
<name>A0AAC8VMK6_9ENTR</name>
<dbReference type="PIRSF" id="PIRSF003182">
    <property type="entry name" value="ArcB"/>
    <property type="match status" value="1"/>
</dbReference>
<dbReference type="CDD" id="cd00130">
    <property type="entry name" value="PAS"/>
    <property type="match status" value="1"/>
</dbReference>
<dbReference type="InterPro" id="IPR036641">
    <property type="entry name" value="HPT_dom_sf"/>
</dbReference>
<keyword evidence="5 14" id="KW-0597">Phosphoprotein</keyword>
<dbReference type="EMBL" id="UFYH01000001">
    <property type="protein sequence ID" value="STC98297.1"/>
    <property type="molecule type" value="Genomic_DNA"/>
</dbReference>
<feature type="domain" description="HPt" evidence="23">
    <location>
        <begin position="679"/>
        <end position="772"/>
    </location>
</feature>
<dbReference type="Pfam" id="PF02518">
    <property type="entry name" value="HATPase_c"/>
    <property type="match status" value="1"/>
</dbReference>
<dbReference type="SMART" id="SM00387">
    <property type="entry name" value="HATPase_c"/>
    <property type="match status" value="1"/>
</dbReference>
<feature type="modified residue" description="Phosphohistidine; by autocatalysis" evidence="14">
    <location>
        <position position="292"/>
    </location>
</feature>
<evidence type="ECO:0000256" key="4">
    <source>
        <dbReference type="ARBA" id="ARBA00022519"/>
    </source>
</evidence>
<evidence type="ECO:0000259" key="21">
    <source>
        <dbReference type="PROSITE" id="PS50112"/>
    </source>
</evidence>
<evidence type="ECO:0000256" key="7">
    <source>
        <dbReference type="ARBA" id="ARBA00022692"/>
    </source>
</evidence>
<keyword evidence="8 13" id="KW-0418">Kinase</keyword>
<keyword evidence="3 13" id="KW-1003">Cell membrane</keyword>
<feature type="domain" description="PAC" evidence="22">
    <location>
        <begin position="226"/>
        <end position="278"/>
    </location>
</feature>
<dbReference type="InterPro" id="IPR027460">
    <property type="entry name" value="ArcB_TM_sf"/>
</dbReference>
<keyword evidence="12 13" id="KW-0472">Membrane</keyword>
<evidence type="ECO:0000256" key="1">
    <source>
        <dbReference type="ARBA" id="ARBA00000085"/>
    </source>
</evidence>
<sequence>MKQIRMLAQYYVDLLVKLGLVRFSLLLALALVVLAMAVQMAVTMVLHGQVESIDVIRSIFFGLLITPWAVYFLSVVVEQLEESRQRLSKLVDKLEEMRERDLKLNVQLKDNIAQLNQEIADREKAEAERQNMLEQLKVEMKEREVTQIQLEQQSSFLRSFLDASPDLVFYRNEDKEFSGCNRAMELLTGKSEKQLIGLKPHEVYAPEAAEKVLETDEKVFRHNVSLTYEQWLDYPDGRKACFEIRKVPYYDRVGKRHGLMGFGRDITERKRYQDALERASRDKTTFISTISHELRTPLNGIVGLSRILLDTDLSAEQEKYLKTIHVSAVTLGNIFNDIIDMDKIERRKVQLDNQPVDFTSFLADLENLSGLQAQQKGLRFVMEPVRPVPHKVLTDGTRLRQILWNLISNAVKFTQQGQVTVRVSYNEDEQLRFEVEDSGIGIPQEEQDKIFAMYYQVKDSQGGKPATGTGIGLAVSRRLAKSMGGDITVSSKPGQGSTFVLTVQAPRVAEEVEDTLADDEMPLPALHVLLVEDIELNVIVASSVLEKLGCSVEVAMTGKAALEMFSPGEFDLVLLDIQLPDMTGLDISRELNRRYSRDALPPLVALTANVLKDKKEYLEAGMDDVLSKPLAVPALTATIKKFWDTQPDDEEQDVTTSDDSKQQALLDLPMLEQYLQLVGPKLITDGLAMFEKMMPGYLSVLESNLTARDQKGIVEEGHKIKGAAGAVGLRHLQQLAQKIQSPDLPAWWDNVGEWIEELKQEWRHDVEALKAWVAGAGKK</sequence>
<dbReference type="GO" id="GO:0005524">
    <property type="term" value="F:ATP binding"/>
    <property type="evidence" value="ECO:0007669"/>
    <property type="project" value="UniProtKB-UniRule"/>
</dbReference>
<dbReference type="InterPro" id="IPR004358">
    <property type="entry name" value="Sig_transdc_His_kin-like_C"/>
</dbReference>
<dbReference type="Proteomes" id="UP000254849">
    <property type="component" value="Unassembled WGS sequence"/>
</dbReference>
<dbReference type="InterPro" id="IPR005467">
    <property type="entry name" value="His_kinase_dom"/>
</dbReference>
<dbReference type="PROSITE" id="PS50110">
    <property type="entry name" value="RESPONSE_REGULATORY"/>
    <property type="match status" value="1"/>
</dbReference>
<dbReference type="EC" id="2.7.13.3" evidence="13"/>
<reference evidence="26" key="1">
    <citation type="submission" date="2015-07" db="EMBL/GenBank/DDBJ databases">
        <authorList>
            <person name="Moine D."/>
            <person name="Kassam M."/>
        </authorList>
    </citation>
    <scope>NUCLEOTIDE SEQUENCE [LARGE SCALE GENOMIC DNA]</scope>
    <source>
        <strain evidence="26">NCTC 9529</strain>
    </source>
</reference>
<evidence type="ECO:0000256" key="14">
    <source>
        <dbReference type="PIRSR" id="PIRSR003182-50"/>
    </source>
</evidence>
<dbReference type="Gene3D" id="3.40.50.2300">
    <property type="match status" value="1"/>
</dbReference>
<dbReference type="InterPro" id="IPR001789">
    <property type="entry name" value="Sig_transdc_resp-reg_receiver"/>
</dbReference>
<dbReference type="SUPFAM" id="SSF55874">
    <property type="entry name" value="ATPase domain of HSP90 chaperone/DNA topoisomerase II/histidine kinase"/>
    <property type="match status" value="1"/>
</dbReference>
<evidence type="ECO:0000313" key="24">
    <source>
        <dbReference type="EMBL" id="ALB53489.1"/>
    </source>
</evidence>
<comment type="subcellular location">
    <subcellularLocation>
        <location evidence="2 13">Cell inner membrane</location>
        <topology evidence="2 13">Multi-pass membrane protein</topology>
    </subcellularLocation>
</comment>
<dbReference type="SUPFAM" id="SSF55785">
    <property type="entry name" value="PYP-like sensor domain (PAS domain)"/>
    <property type="match status" value="1"/>
</dbReference>
<keyword evidence="17" id="KW-0175">Coiled coil</keyword>
<feature type="domain" description="Response regulatory" evidence="20">
    <location>
        <begin position="527"/>
        <end position="643"/>
    </location>
</feature>
<dbReference type="NCBIfam" id="TIGR00229">
    <property type="entry name" value="sensory_box"/>
    <property type="match status" value="1"/>
</dbReference>
<dbReference type="PANTHER" id="PTHR43047:SF64">
    <property type="entry name" value="HISTIDINE KINASE CONTAINING CHEY-HOMOLOGOUS RECEIVER DOMAIN AND PAS DOMAIN-RELATED"/>
    <property type="match status" value="1"/>
</dbReference>
<evidence type="ECO:0000313" key="27">
    <source>
        <dbReference type="Proteomes" id="UP000254849"/>
    </source>
</evidence>
<comment type="PTM">
    <text evidence="14">Activation requires a sequential transfer of a phosphate group from a His in the primary transmitter domain, to an Asp in the receiver domain and to a His in the secondary transmitter domain.</text>
</comment>
<evidence type="ECO:0000256" key="17">
    <source>
        <dbReference type="SAM" id="Coils"/>
    </source>
</evidence>
<reference evidence="24 26" key="3">
    <citation type="journal article" date="2016" name="Genome Announc.">
        <title>Fully Closed Genome Sequences of Five Type Strains of the Genus Cronobacter and One Cronobacter sakazakii Strain.</title>
        <authorList>
            <person name="Moine D."/>
            <person name="Kassam M."/>
            <person name="Baert L."/>
            <person name="Tang Y."/>
            <person name="Barretto C."/>
            <person name="Ngom Bru C."/>
            <person name="Klijn A."/>
            <person name="Descombes P."/>
        </authorList>
    </citation>
    <scope>NUCLEOTIDE SEQUENCE [LARGE SCALE GENOMIC DNA]</scope>
    <source>
        <strain evidence="24 26">NCTC 9529</strain>
    </source>
</reference>
<feature type="domain" description="PAS" evidence="21">
    <location>
        <begin position="153"/>
        <end position="223"/>
    </location>
</feature>
<accession>A0AAC8VMK6</accession>
<dbReference type="FunFam" id="1.10.287.970:FF:000001">
    <property type="entry name" value="Aerobic respiration control sensor protein"/>
    <property type="match status" value="1"/>
</dbReference>
<dbReference type="FunFam" id="3.30.565.10:FF:000025">
    <property type="entry name" value="Aerobic respiration control sensor protein"/>
    <property type="match status" value="1"/>
</dbReference>
<dbReference type="CDD" id="cd00088">
    <property type="entry name" value="HPT"/>
    <property type="match status" value="1"/>
</dbReference>
<dbReference type="SMART" id="SM00388">
    <property type="entry name" value="HisKA"/>
    <property type="match status" value="1"/>
</dbReference>
<dbReference type="Pfam" id="PF00989">
    <property type="entry name" value="PAS"/>
    <property type="match status" value="1"/>
</dbReference>
<dbReference type="InterPro" id="IPR000700">
    <property type="entry name" value="PAS-assoc_C"/>
</dbReference>
<evidence type="ECO:0000259" key="20">
    <source>
        <dbReference type="PROSITE" id="PS50110"/>
    </source>
</evidence>
<evidence type="ECO:0000256" key="9">
    <source>
        <dbReference type="ARBA" id="ARBA00022840"/>
    </source>
</evidence>
<evidence type="ECO:0000259" key="23">
    <source>
        <dbReference type="PROSITE" id="PS50894"/>
    </source>
</evidence>
<dbReference type="PRINTS" id="PR00344">
    <property type="entry name" value="BCTRLSENSOR"/>
</dbReference>
<dbReference type="Pfam" id="PF18415">
    <property type="entry name" value="HKR_ArcB_TM"/>
    <property type="match status" value="1"/>
</dbReference>
<dbReference type="InterPro" id="IPR011006">
    <property type="entry name" value="CheY-like_superfamily"/>
</dbReference>
<dbReference type="SMART" id="SM00073">
    <property type="entry name" value="HPT"/>
    <property type="match status" value="1"/>
</dbReference>
<feature type="modified residue" description="4-aspartylphosphate" evidence="14 16">
    <location>
        <position position="576"/>
    </location>
</feature>
<dbReference type="SUPFAM" id="SSF52172">
    <property type="entry name" value="CheY-like"/>
    <property type="match status" value="1"/>
</dbReference>
<evidence type="ECO:0000256" key="18">
    <source>
        <dbReference type="SAM" id="Phobius"/>
    </source>
</evidence>
<evidence type="ECO:0000256" key="6">
    <source>
        <dbReference type="ARBA" id="ARBA00022679"/>
    </source>
</evidence>
<dbReference type="Proteomes" id="UP000061974">
    <property type="component" value="Chromosome"/>
</dbReference>
<dbReference type="RefSeq" id="WP_032805828.1">
    <property type="nucleotide sequence ID" value="NZ_AJKW01000014.1"/>
</dbReference>
<dbReference type="InterPro" id="IPR000014">
    <property type="entry name" value="PAS"/>
</dbReference>
<keyword evidence="4 13" id="KW-0997">Cell inner membrane</keyword>